<evidence type="ECO:0000313" key="2">
    <source>
        <dbReference type="Proteomes" id="UP000011682"/>
    </source>
</evidence>
<dbReference type="EMBL" id="ANAH02000075">
    <property type="protein sequence ID" value="EPX54992.1"/>
    <property type="molecule type" value="Genomic_DNA"/>
</dbReference>
<name>S9NY98_CYSF2</name>
<proteinExistence type="predicted"/>
<accession>S9NY98</accession>
<sequence length="103" mass="10862">MGVTIYRRGRPIPLAESPELYKALGASPFVSLYATASAGEDLAELAAWSHLGRLHIPLTVEVRDATGRAVVTVEPLRSPAVQARFAVADAVLARAAAKPSQTP</sequence>
<keyword evidence="2" id="KW-1185">Reference proteome</keyword>
<dbReference type="Proteomes" id="UP000011682">
    <property type="component" value="Unassembled WGS sequence"/>
</dbReference>
<gene>
    <name evidence="1" type="ORF">D187_009731</name>
</gene>
<evidence type="ECO:0000313" key="1">
    <source>
        <dbReference type="EMBL" id="EPX54992.1"/>
    </source>
</evidence>
<reference evidence="1" key="1">
    <citation type="submission" date="2013-05" db="EMBL/GenBank/DDBJ databases">
        <title>Genome assembly of Cystobacter fuscus DSM 2262.</title>
        <authorList>
            <person name="Sharma G."/>
            <person name="Khatri I."/>
            <person name="Kaur C."/>
            <person name="Mayilraj S."/>
            <person name="Subramanian S."/>
        </authorList>
    </citation>
    <scope>NUCLEOTIDE SEQUENCE [LARGE SCALE GENOMIC DNA]</scope>
    <source>
        <strain evidence="1">DSM 2262</strain>
    </source>
</reference>
<dbReference type="AlphaFoldDB" id="S9NY98"/>
<organism evidence="1 2">
    <name type="scientific">Cystobacter fuscus (strain ATCC 25194 / DSM 2262 / NBRC 100088 / M29)</name>
    <dbReference type="NCBI Taxonomy" id="1242864"/>
    <lineage>
        <taxon>Bacteria</taxon>
        <taxon>Pseudomonadati</taxon>
        <taxon>Myxococcota</taxon>
        <taxon>Myxococcia</taxon>
        <taxon>Myxococcales</taxon>
        <taxon>Cystobacterineae</taxon>
        <taxon>Archangiaceae</taxon>
        <taxon>Cystobacter</taxon>
    </lineage>
</organism>
<comment type="caution">
    <text evidence="1">The sequence shown here is derived from an EMBL/GenBank/DDBJ whole genome shotgun (WGS) entry which is preliminary data.</text>
</comment>
<protein>
    <submittedName>
        <fullName evidence="1">Secreted protein</fullName>
    </submittedName>
</protein>